<evidence type="ECO:0000313" key="4">
    <source>
        <dbReference type="EMBL" id="PMC59232.1"/>
    </source>
</evidence>
<evidence type="ECO:0000256" key="1">
    <source>
        <dbReference type="ARBA" id="ARBA00004241"/>
    </source>
</evidence>
<evidence type="ECO:0000313" key="5">
    <source>
        <dbReference type="Proteomes" id="UP000235682"/>
    </source>
</evidence>
<comment type="subcellular location">
    <subcellularLocation>
        <location evidence="1">Cell surface</location>
    </subcellularLocation>
</comment>
<dbReference type="GO" id="GO:0009986">
    <property type="term" value="C:cell surface"/>
    <property type="evidence" value="ECO:0007669"/>
    <property type="project" value="UniProtKB-SubCell"/>
</dbReference>
<reference evidence="4 5" key="1">
    <citation type="submission" date="2017-09" db="EMBL/GenBank/DDBJ databases">
        <title>Bacterial strain isolated from the female urinary microbiota.</title>
        <authorList>
            <person name="Thomas-White K."/>
            <person name="Kumar N."/>
            <person name="Forster S."/>
            <person name="Putonti C."/>
            <person name="Lawley T."/>
            <person name="Wolfe A.J."/>
        </authorList>
    </citation>
    <scope>NUCLEOTIDE SEQUENCE [LARGE SCALE GENOMIC DNA]</scope>
    <source>
        <strain evidence="4 5">UMB0852</strain>
    </source>
</reference>
<keyword evidence="2" id="KW-0178">Competence</keyword>
<dbReference type="PROSITE" id="PS00409">
    <property type="entry name" value="PROKAR_NTER_METHYL"/>
    <property type="match status" value="1"/>
</dbReference>
<name>A0A1G8IY32_9LACT</name>
<dbReference type="RefSeq" id="WP_092083906.1">
    <property type="nucleotide sequence ID" value="NZ_FNEL01000002.1"/>
</dbReference>
<dbReference type="AlphaFoldDB" id="A0A1G8IY32"/>
<comment type="caution">
    <text evidence="4">The sequence shown here is derived from an EMBL/GenBank/DDBJ whole genome shotgun (WGS) entry which is preliminary data.</text>
</comment>
<dbReference type="Proteomes" id="UP000235682">
    <property type="component" value="Unassembled WGS sequence"/>
</dbReference>
<keyword evidence="5" id="KW-1185">Reference proteome</keyword>
<accession>A0A1G8IY32</accession>
<dbReference type="InterPro" id="IPR012902">
    <property type="entry name" value="N_methyl_site"/>
</dbReference>
<organism evidence="4 5">
    <name type="scientific">Dolosicoccus paucivorans</name>
    <dbReference type="NCBI Taxonomy" id="84521"/>
    <lineage>
        <taxon>Bacteria</taxon>
        <taxon>Bacillati</taxon>
        <taxon>Bacillota</taxon>
        <taxon>Bacilli</taxon>
        <taxon>Lactobacillales</taxon>
        <taxon>Aerococcaceae</taxon>
        <taxon>Dolosicoccus</taxon>
    </lineage>
</organism>
<keyword evidence="3" id="KW-0472">Membrane</keyword>
<evidence type="ECO:0000256" key="2">
    <source>
        <dbReference type="ARBA" id="ARBA00023287"/>
    </source>
</evidence>
<keyword evidence="3" id="KW-1133">Transmembrane helix</keyword>
<sequence>MKLRDDKGFTLIEGLVSFVLMSGILLIYLPALYLELNRLTLLQTEVHQWRQFYEVYRTYDQLQDPIDLGDITQYEFKEGEAYVLFEDGTLLSVVQQ</sequence>
<dbReference type="STRING" id="84521.SAMN04487994_100271"/>
<dbReference type="EMBL" id="PNHE01000001">
    <property type="protein sequence ID" value="PMC59232.1"/>
    <property type="molecule type" value="Genomic_DNA"/>
</dbReference>
<gene>
    <name evidence="4" type="ORF">CJ205_00565</name>
</gene>
<dbReference type="GO" id="GO:0030420">
    <property type="term" value="P:establishment of competence for transformation"/>
    <property type="evidence" value="ECO:0007669"/>
    <property type="project" value="UniProtKB-KW"/>
</dbReference>
<keyword evidence="3" id="KW-0812">Transmembrane</keyword>
<feature type="transmembrane region" description="Helical" evidence="3">
    <location>
        <begin position="12"/>
        <end position="33"/>
    </location>
</feature>
<evidence type="ECO:0000256" key="3">
    <source>
        <dbReference type="SAM" id="Phobius"/>
    </source>
</evidence>
<proteinExistence type="predicted"/>
<protein>
    <submittedName>
        <fullName evidence="4">Type II secretion system protein</fullName>
    </submittedName>
</protein>